<evidence type="ECO:0000313" key="3">
    <source>
        <dbReference type="EMBL" id="KAG2437993.1"/>
    </source>
</evidence>
<dbReference type="EMBL" id="JAEHOC010000010">
    <property type="protein sequence ID" value="KAG2437993.1"/>
    <property type="molecule type" value="Genomic_DNA"/>
</dbReference>
<dbReference type="SUPFAM" id="SSF52833">
    <property type="entry name" value="Thioredoxin-like"/>
    <property type="match status" value="1"/>
</dbReference>
<name>A0A835T390_CHLIN</name>
<evidence type="ECO:0000313" key="4">
    <source>
        <dbReference type="Proteomes" id="UP000650467"/>
    </source>
</evidence>
<evidence type="ECO:0000256" key="1">
    <source>
        <dbReference type="SAM" id="MobiDB-lite"/>
    </source>
</evidence>
<dbReference type="InterPro" id="IPR051766">
    <property type="entry name" value="TXND_domain-containing"/>
</dbReference>
<dbReference type="Gene3D" id="3.40.30.10">
    <property type="entry name" value="Glutaredoxin"/>
    <property type="match status" value="1"/>
</dbReference>
<accession>A0A835T390</accession>
<dbReference type="InterPro" id="IPR036249">
    <property type="entry name" value="Thioredoxin-like_sf"/>
</dbReference>
<feature type="region of interest" description="Disordered" evidence="1">
    <location>
        <begin position="107"/>
        <end position="129"/>
    </location>
</feature>
<dbReference type="PANTHER" id="PTHR46135">
    <property type="entry name" value="NME/NM23 FAMILY MEMBER 8"/>
    <property type="match status" value="1"/>
</dbReference>
<dbReference type="PROSITE" id="PS51352">
    <property type="entry name" value="THIOREDOXIN_2"/>
    <property type="match status" value="1"/>
</dbReference>
<dbReference type="InterPro" id="IPR017937">
    <property type="entry name" value="Thioredoxin_CS"/>
</dbReference>
<comment type="caution">
    <text evidence="3">The sequence shown here is derived from an EMBL/GenBank/DDBJ whole genome shotgun (WGS) entry which is preliminary data.</text>
</comment>
<dbReference type="AlphaFoldDB" id="A0A835T390"/>
<evidence type="ECO:0000259" key="2">
    <source>
        <dbReference type="PROSITE" id="PS51352"/>
    </source>
</evidence>
<feature type="compositionally biased region" description="Low complexity" evidence="1">
    <location>
        <begin position="117"/>
        <end position="129"/>
    </location>
</feature>
<dbReference type="CDD" id="cd02948">
    <property type="entry name" value="TRX_NDPK"/>
    <property type="match status" value="1"/>
</dbReference>
<dbReference type="Pfam" id="PF00085">
    <property type="entry name" value="Thioredoxin"/>
    <property type="match status" value="1"/>
</dbReference>
<proteinExistence type="predicted"/>
<dbReference type="PANTHER" id="PTHR46135:SF3">
    <property type="entry name" value="NME_NM23 FAMILY MEMBER 8"/>
    <property type="match status" value="1"/>
</dbReference>
<gene>
    <name evidence="3" type="ORF">HXX76_005607</name>
</gene>
<sequence length="129" mass="14214">MAFITEIANEAQWKTEVLETPGTLQVVEVFQSWCGPCKAVQSTFKKLYFDLNDRPLKFYSVSSERLPFLKEYVGKCKPIFLFFKDGKQVEKIDGVKAPQLNKVVTEMSGKNPPPAAPAAAPAAAAVEAS</sequence>
<feature type="domain" description="Thioredoxin" evidence="2">
    <location>
        <begin position="1"/>
        <end position="109"/>
    </location>
</feature>
<dbReference type="Proteomes" id="UP000650467">
    <property type="component" value="Unassembled WGS sequence"/>
</dbReference>
<dbReference type="PROSITE" id="PS00194">
    <property type="entry name" value="THIOREDOXIN_1"/>
    <property type="match status" value="1"/>
</dbReference>
<keyword evidence="4" id="KW-1185">Reference proteome</keyword>
<dbReference type="OrthoDB" id="10263751at2759"/>
<reference evidence="3" key="1">
    <citation type="journal article" date="2020" name="bioRxiv">
        <title>Comparative genomics of Chlamydomonas.</title>
        <authorList>
            <person name="Craig R.J."/>
            <person name="Hasan A.R."/>
            <person name="Ness R.W."/>
            <person name="Keightley P.D."/>
        </authorList>
    </citation>
    <scope>NUCLEOTIDE SEQUENCE</scope>
    <source>
        <strain evidence="3">SAG 7.73</strain>
    </source>
</reference>
<organism evidence="3 4">
    <name type="scientific">Chlamydomonas incerta</name>
    <dbReference type="NCBI Taxonomy" id="51695"/>
    <lineage>
        <taxon>Eukaryota</taxon>
        <taxon>Viridiplantae</taxon>
        <taxon>Chlorophyta</taxon>
        <taxon>core chlorophytes</taxon>
        <taxon>Chlorophyceae</taxon>
        <taxon>CS clade</taxon>
        <taxon>Chlamydomonadales</taxon>
        <taxon>Chlamydomonadaceae</taxon>
        <taxon>Chlamydomonas</taxon>
    </lineage>
</organism>
<protein>
    <recommendedName>
        <fullName evidence="2">Thioredoxin domain-containing protein</fullName>
    </recommendedName>
</protein>
<dbReference type="InterPro" id="IPR013766">
    <property type="entry name" value="Thioredoxin_domain"/>
</dbReference>